<dbReference type="InterPro" id="IPR019587">
    <property type="entry name" value="Polyketide_cyclase/dehydratase"/>
</dbReference>
<evidence type="ECO:0000313" key="3">
    <source>
        <dbReference type="Proteomes" id="UP000295724"/>
    </source>
</evidence>
<dbReference type="RefSeq" id="WP_099017839.1">
    <property type="nucleotide sequence ID" value="NZ_NIHB01000001.1"/>
</dbReference>
<organism evidence="2 3">
    <name type="scientific">Marinicella litoralis</name>
    <dbReference type="NCBI Taxonomy" id="644220"/>
    <lineage>
        <taxon>Bacteria</taxon>
        <taxon>Pseudomonadati</taxon>
        <taxon>Pseudomonadota</taxon>
        <taxon>Gammaproteobacteria</taxon>
        <taxon>Lysobacterales</taxon>
        <taxon>Marinicellaceae</taxon>
        <taxon>Marinicella</taxon>
    </lineage>
</organism>
<reference evidence="2 3" key="1">
    <citation type="submission" date="2019-03" db="EMBL/GenBank/DDBJ databases">
        <title>Genomic Encyclopedia of Type Strains, Phase IV (KMG-IV): sequencing the most valuable type-strain genomes for metagenomic binning, comparative biology and taxonomic classification.</title>
        <authorList>
            <person name="Goeker M."/>
        </authorList>
    </citation>
    <scope>NUCLEOTIDE SEQUENCE [LARGE SCALE GENOMIC DNA]</scope>
    <source>
        <strain evidence="2 3">DSM 25488</strain>
    </source>
</reference>
<dbReference type="Pfam" id="PF06445">
    <property type="entry name" value="GyrI-like"/>
    <property type="match status" value="1"/>
</dbReference>
<sequence>MRVFKYLFFALLFLVIAFYAYGFFFLEDKVQVSRSITIDRPAKMVFKTVNSMHTFNQWSPWAKLDPDASYQYEGPEKGVGSKMSWSGNKEVGSGHQTIIESVPYERIKAELYFDGQGDDPAWATYQIKAMGDSTEVSWIFDADFKGDILGRYFGMMMDGMLGPQYELGLQNLKTLVEAKPVYDFSGFSIENVSSQNVLYITASGNTNDDLSGVIGEAYGKITAFMAANDINFGGMPLAITRSWENSVWEFDAAIPVDLTSIEGETGEIQLGQTYAGKAVKYIQKGSYDQGEASYALLDAYIAENELQRNGNPWEVYANDPETVPETEILTYIYQPIK</sequence>
<dbReference type="SMART" id="SM00871">
    <property type="entry name" value="AraC_E_bind"/>
    <property type="match status" value="1"/>
</dbReference>
<dbReference type="Pfam" id="PF10604">
    <property type="entry name" value="Polyketide_cyc2"/>
    <property type="match status" value="1"/>
</dbReference>
<feature type="domain" description="AraC effector-binding" evidence="1">
    <location>
        <begin position="185"/>
        <end position="337"/>
    </location>
</feature>
<evidence type="ECO:0000313" key="2">
    <source>
        <dbReference type="EMBL" id="TDR23527.1"/>
    </source>
</evidence>
<dbReference type="InterPro" id="IPR029442">
    <property type="entry name" value="GyrI-like"/>
</dbReference>
<dbReference type="OrthoDB" id="5293446at2"/>
<keyword evidence="3" id="KW-1185">Reference proteome</keyword>
<dbReference type="CDD" id="cd07818">
    <property type="entry name" value="SRPBCC_1"/>
    <property type="match status" value="1"/>
</dbReference>
<dbReference type="Proteomes" id="UP000295724">
    <property type="component" value="Unassembled WGS sequence"/>
</dbReference>
<protein>
    <submittedName>
        <fullName evidence="2">Effector-binding domain-containing protein</fullName>
    </submittedName>
</protein>
<gene>
    <name evidence="2" type="ORF">C8D91_0390</name>
</gene>
<evidence type="ECO:0000259" key="1">
    <source>
        <dbReference type="SMART" id="SM00871"/>
    </source>
</evidence>
<dbReference type="InterPro" id="IPR023393">
    <property type="entry name" value="START-like_dom_sf"/>
</dbReference>
<dbReference type="Gene3D" id="3.30.530.20">
    <property type="match status" value="1"/>
</dbReference>
<dbReference type="SUPFAM" id="SSF55136">
    <property type="entry name" value="Probable bacterial effector-binding domain"/>
    <property type="match status" value="1"/>
</dbReference>
<name>A0A4R6XZ27_9GAMM</name>
<dbReference type="InterPro" id="IPR010499">
    <property type="entry name" value="AraC_E-bd"/>
</dbReference>
<comment type="caution">
    <text evidence="2">The sequence shown here is derived from an EMBL/GenBank/DDBJ whole genome shotgun (WGS) entry which is preliminary data.</text>
</comment>
<dbReference type="EMBL" id="SNZB01000001">
    <property type="protein sequence ID" value="TDR23527.1"/>
    <property type="molecule type" value="Genomic_DNA"/>
</dbReference>
<dbReference type="Gene3D" id="3.20.80.10">
    <property type="entry name" value="Regulatory factor, effector binding domain"/>
    <property type="match status" value="1"/>
</dbReference>
<proteinExistence type="predicted"/>
<dbReference type="SUPFAM" id="SSF55961">
    <property type="entry name" value="Bet v1-like"/>
    <property type="match status" value="1"/>
</dbReference>
<dbReference type="AlphaFoldDB" id="A0A4R6XZ27"/>
<dbReference type="InterPro" id="IPR011256">
    <property type="entry name" value="Reg_factor_effector_dom_sf"/>
</dbReference>
<accession>A0A4R6XZ27</accession>